<dbReference type="Proteomes" id="UP000011863">
    <property type="component" value="Chromosome"/>
</dbReference>
<dbReference type="InterPro" id="IPR032710">
    <property type="entry name" value="NTF2-like_dom_sf"/>
</dbReference>
<dbReference type="OrthoDB" id="3212009at2"/>
<dbReference type="Gene3D" id="3.10.450.50">
    <property type="match status" value="1"/>
</dbReference>
<dbReference type="AlphaFoldDB" id="A0A6C7E256"/>
<evidence type="ECO:0000313" key="3">
    <source>
        <dbReference type="EMBL" id="BAN00913.1"/>
    </source>
</evidence>
<dbReference type="GO" id="GO:0019380">
    <property type="term" value="P:3-phenylpropionate catabolic process"/>
    <property type="evidence" value="ECO:0007669"/>
    <property type="project" value="TreeGrafter"/>
</dbReference>
<evidence type="ECO:0000256" key="2">
    <source>
        <dbReference type="ARBA" id="ARBA00023002"/>
    </source>
</evidence>
<proteinExistence type="inferred from homology"/>
<dbReference type="SUPFAM" id="SSF54427">
    <property type="entry name" value="NTF2-like"/>
    <property type="match status" value="1"/>
</dbReference>
<dbReference type="PANTHER" id="PTHR41534:SF2">
    <property type="entry name" value="3-PHENYLPROPIONATE_CINNAMIC ACID DIOXYGENASE SUBUNIT BETA"/>
    <property type="match status" value="1"/>
</dbReference>
<dbReference type="PANTHER" id="PTHR41534">
    <property type="entry name" value="BLR3401 PROTEIN"/>
    <property type="match status" value="1"/>
</dbReference>
<dbReference type="InterPro" id="IPR000391">
    <property type="entry name" value="Rng_hydr_dOase-bsu"/>
</dbReference>
<dbReference type="KEGG" id="aym:YM304_05990"/>
<dbReference type="RefSeq" id="WP_015440161.1">
    <property type="nucleotide sequence ID" value="NC_020520.1"/>
</dbReference>
<name>A0A6C7E256_ILUCY</name>
<comment type="similarity">
    <text evidence="1">Belongs to the bacterial ring-hydroxylating dioxygenase beta subunit family.</text>
</comment>
<keyword evidence="2 3" id="KW-0560">Oxidoreductase</keyword>
<dbReference type="EC" id="1.14.12.-" evidence="3"/>
<dbReference type="GO" id="GO:0051213">
    <property type="term" value="F:dioxygenase activity"/>
    <property type="evidence" value="ECO:0007669"/>
    <property type="project" value="UniProtKB-KW"/>
</dbReference>
<dbReference type="EMBL" id="AP012057">
    <property type="protein sequence ID" value="BAN00913.1"/>
    <property type="molecule type" value="Genomic_DNA"/>
</dbReference>
<evidence type="ECO:0000313" key="4">
    <source>
        <dbReference type="Proteomes" id="UP000011863"/>
    </source>
</evidence>
<reference evidence="3 4" key="1">
    <citation type="journal article" date="2013" name="Int. J. Syst. Evol. Microbiol.">
        <title>Ilumatobacter nonamiense sp. nov. and Ilumatobacter coccineum sp. nov., isolated from seashore sand.</title>
        <authorList>
            <person name="Matsumoto A."/>
            <person name="Kasai H."/>
            <person name="Matsuo Y."/>
            <person name="Shizuri Y."/>
            <person name="Ichikawa N."/>
            <person name="Fujita N."/>
            <person name="Omura S."/>
            <person name="Takahashi Y."/>
        </authorList>
    </citation>
    <scope>NUCLEOTIDE SEQUENCE [LARGE SCALE GENOMIC DNA]</scope>
    <source>
        <strain evidence="4">NBRC 103263 / KCTC 29153 / YM16-304</strain>
    </source>
</reference>
<dbReference type="Pfam" id="PF00866">
    <property type="entry name" value="Ring_hydroxyl_B"/>
    <property type="match status" value="1"/>
</dbReference>
<keyword evidence="4" id="KW-1185">Reference proteome</keyword>
<organism evidence="3 4">
    <name type="scientific">Ilumatobacter coccineus (strain NBRC 103263 / KCTC 29153 / YM16-304)</name>
    <dbReference type="NCBI Taxonomy" id="1313172"/>
    <lineage>
        <taxon>Bacteria</taxon>
        <taxon>Bacillati</taxon>
        <taxon>Actinomycetota</taxon>
        <taxon>Acidimicrobiia</taxon>
        <taxon>Acidimicrobiales</taxon>
        <taxon>Ilumatobacteraceae</taxon>
        <taxon>Ilumatobacter</taxon>
    </lineage>
</organism>
<accession>A0A6C7E256</accession>
<protein>
    <submittedName>
        <fullName evidence="3">Putative aromatic-ring-hydroxylating dioxygenase beta subunit</fullName>
        <ecNumber evidence="3">1.14.12.-</ecNumber>
    </submittedName>
</protein>
<evidence type="ECO:0000256" key="1">
    <source>
        <dbReference type="ARBA" id="ARBA00009570"/>
    </source>
</evidence>
<sequence length="201" mass="22300">MASPTITNSPTDRLADVEQRCAQLGFLVDSIAARQRADPEVSAQAAAILFHEARLLDAQRYEDWLESWADDGIWWVPIAHTSPDANAQSLALDDVRRLRERVAWMTDPAAWSQHPATRVVRSVNAVEAWFDGPDRLVASSALTLSSVRRGNVRVVAGRQVHEFVVDRSHPLASPFGDLRLRSKVILLIDSEIGQSNPGYLL</sequence>
<keyword evidence="3" id="KW-0223">Dioxygenase</keyword>
<gene>
    <name evidence="3" type="ORF">YM304_05990</name>
</gene>